<reference evidence="7" key="1">
    <citation type="submission" date="2021-03" db="EMBL/GenBank/DDBJ databases">
        <title>Leucobacter chromiisoli sp. nov., isolated from chromium-containing soil of chemical plant.</title>
        <authorList>
            <person name="Xu Z."/>
        </authorList>
    </citation>
    <scope>NUCLEOTIDE SEQUENCE</scope>
    <source>
        <strain evidence="7">K 70/01</strain>
    </source>
</reference>
<dbReference type="Gene3D" id="3.40.50.1980">
    <property type="entry name" value="Nitrogenase molybdenum iron protein domain"/>
    <property type="match status" value="2"/>
</dbReference>
<dbReference type="EMBL" id="JAGFBF010000001">
    <property type="protein sequence ID" value="MBO2989215.1"/>
    <property type="molecule type" value="Genomic_DNA"/>
</dbReference>
<feature type="signal peptide" evidence="5">
    <location>
        <begin position="1"/>
        <end position="21"/>
    </location>
</feature>
<dbReference type="Proteomes" id="UP000668403">
    <property type="component" value="Unassembled WGS sequence"/>
</dbReference>
<dbReference type="GO" id="GO:0030288">
    <property type="term" value="C:outer membrane-bounded periplasmic space"/>
    <property type="evidence" value="ECO:0007669"/>
    <property type="project" value="TreeGrafter"/>
</dbReference>
<keyword evidence="3" id="KW-0813">Transport</keyword>
<keyword evidence="8" id="KW-1185">Reference proteome</keyword>
<evidence type="ECO:0000256" key="5">
    <source>
        <dbReference type="SAM" id="SignalP"/>
    </source>
</evidence>
<evidence type="ECO:0000256" key="4">
    <source>
        <dbReference type="ARBA" id="ARBA00022729"/>
    </source>
</evidence>
<evidence type="ECO:0000313" key="8">
    <source>
        <dbReference type="Proteomes" id="UP000668403"/>
    </source>
</evidence>
<evidence type="ECO:0000259" key="6">
    <source>
        <dbReference type="PROSITE" id="PS50983"/>
    </source>
</evidence>
<feature type="domain" description="Fe/B12 periplasmic-binding" evidence="6">
    <location>
        <begin position="59"/>
        <end position="329"/>
    </location>
</feature>
<name>A0A939QE55_9MICO</name>
<dbReference type="SUPFAM" id="SSF53807">
    <property type="entry name" value="Helical backbone' metal receptor"/>
    <property type="match status" value="1"/>
</dbReference>
<dbReference type="AlphaFoldDB" id="A0A939QE55"/>
<evidence type="ECO:0000256" key="2">
    <source>
        <dbReference type="ARBA" id="ARBA00008814"/>
    </source>
</evidence>
<organism evidence="7 8">
    <name type="scientific">Leucobacter tardus</name>
    <dbReference type="NCBI Taxonomy" id="501483"/>
    <lineage>
        <taxon>Bacteria</taxon>
        <taxon>Bacillati</taxon>
        <taxon>Actinomycetota</taxon>
        <taxon>Actinomycetes</taxon>
        <taxon>Micrococcales</taxon>
        <taxon>Microbacteriaceae</taxon>
        <taxon>Leucobacter</taxon>
    </lineage>
</organism>
<dbReference type="GO" id="GO:1901678">
    <property type="term" value="P:iron coordination entity transport"/>
    <property type="evidence" value="ECO:0007669"/>
    <property type="project" value="UniProtKB-ARBA"/>
</dbReference>
<dbReference type="InterPro" id="IPR051313">
    <property type="entry name" value="Bact_iron-sidero_bind"/>
</dbReference>
<evidence type="ECO:0000313" key="7">
    <source>
        <dbReference type="EMBL" id="MBO2989215.1"/>
    </source>
</evidence>
<evidence type="ECO:0000256" key="1">
    <source>
        <dbReference type="ARBA" id="ARBA00004196"/>
    </source>
</evidence>
<comment type="subcellular location">
    <subcellularLocation>
        <location evidence="1">Cell envelope</location>
    </subcellularLocation>
</comment>
<sequence length="329" mass="34732">MSIRHARPAAFAAATLGAALALTGCAAGDSGGASESTAASTVTITDNHGEVEVPVNPEKVVALDNHVFETLDEWDIPLAAAPKGLMGDNWPEYTDDEAVGDVGTHREPNLEAVVAAQPDLIIGGYRFGDSYDDLVAQNPDAVVIEIAPREGEDAIAELKRETEILGQIFAHEDEAAQINTDLDESIAAAQDAYDGEGTVMGLLTSGGKIEFAAPVTGRAVGPVFPALDLVPALDREAEDSSHGDDISVEAIADANPDWIVVLDRDASFTEPEPGFVPAEELISGSEALQQTTAVQNDQVVYLDPSFYLTEDIQAYTHLFDQLQEAFSAA</sequence>
<dbReference type="PROSITE" id="PS50983">
    <property type="entry name" value="FE_B12_PBP"/>
    <property type="match status" value="1"/>
</dbReference>
<accession>A0A939QE55</accession>
<keyword evidence="4 5" id="KW-0732">Signal</keyword>
<gene>
    <name evidence="7" type="ORF">J4H85_04280</name>
</gene>
<comment type="similarity">
    <text evidence="2">Belongs to the bacterial solute-binding protein 8 family.</text>
</comment>
<feature type="chain" id="PRO_5038495683" evidence="5">
    <location>
        <begin position="22"/>
        <end position="329"/>
    </location>
</feature>
<evidence type="ECO:0000256" key="3">
    <source>
        <dbReference type="ARBA" id="ARBA00022448"/>
    </source>
</evidence>
<comment type="caution">
    <text evidence="7">The sequence shown here is derived from an EMBL/GenBank/DDBJ whole genome shotgun (WGS) entry which is preliminary data.</text>
</comment>
<dbReference type="PROSITE" id="PS51257">
    <property type="entry name" value="PROKAR_LIPOPROTEIN"/>
    <property type="match status" value="1"/>
</dbReference>
<dbReference type="InterPro" id="IPR002491">
    <property type="entry name" value="ABC_transptr_periplasmic_BD"/>
</dbReference>
<dbReference type="PANTHER" id="PTHR30532">
    <property type="entry name" value="IRON III DICITRATE-BINDING PERIPLASMIC PROTEIN"/>
    <property type="match status" value="1"/>
</dbReference>
<dbReference type="RefSeq" id="WP_208237116.1">
    <property type="nucleotide sequence ID" value="NZ_BAAAQU010000001.1"/>
</dbReference>
<dbReference type="Pfam" id="PF01497">
    <property type="entry name" value="Peripla_BP_2"/>
    <property type="match status" value="1"/>
</dbReference>
<dbReference type="PANTHER" id="PTHR30532:SF28">
    <property type="entry name" value="PETROBACTIN-BINDING PROTEIN YCLQ"/>
    <property type="match status" value="1"/>
</dbReference>
<proteinExistence type="inferred from homology"/>
<protein>
    <submittedName>
        <fullName evidence="7">ABC transporter substrate-binding protein</fullName>
    </submittedName>
</protein>